<evidence type="ECO:0000313" key="2">
    <source>
        <dbReference type="EMBL" id="MCQ1948800.1"/>
    </source>
</evidence>
<proteinExistence type="predicted"/>
<feature type="transmembrane region" description="Helical" evidence="1">
    <location>
        <begin position="198"/>
        <end position="218"/>
    </location>
</feature>
<keyword evidence="3" id="KW-1185">Reference proteome</keyword>
<dbReference type="RefSeq" id="WP_255864697.1">
    <property type="nucleotide sequence ID" value="NZ_CP104263.1"/>
</dbReference>
<dbReference type="EMBL" id="JANFLP010000001">
    <property type="protein sequence ID" value="MCQ1948800.1"/>
    <property type="molecule type" value="Genomic_DNA"/>
</dbReference>
<comment type="caution">
    <text evidence="2">The sequence shown here is derived from an EMBL/GenBank/DDBJ whole genome shotgun (WGS) entry which is preliminary data.</text>
</comment>
<keyword evidence="1" id="KW-1133">Transmembrane helix</keyword>
<feature type="transmembrane region" description="Helical" evidence="1">
    <location>
        <begin position="174"/>
        <end position="191"/>
    </location>
</feature>
<protein>
    <submittedName>
        <fullName evidence="2">Uncharacterized protein</fullName>
    </submittedName>
</protein>
<keyword evidence="1" id="KW-0472">Membrane</keyword>
<feature type="transmembrane region" description="Helical" evidence="1">
    <location>
        <begin position="12"/>
        <end position="32"/>
    </location>
</feature>
<evidence type="ECO:0000313" key="3">
    <source>
        <dbReference type="Proteomes" id="UP001206924"/>
    </source>
</evidence>
<evidence type="ECO:0000256" key="1">
    <source>
        <dbReference type="SAM" id="Phobius"/>
    </source>
</evidence>
<name>A0ABT1NM56_9MICC</name>
<dbReference type="Proteomes" id="UP001206924">
    <property type="component" value="Unassembled WGS sequence"/>
</dbReference>
<reference evidence="2 3" key="1">
    <citation type="submission" date="2022-07" db="EMBL/GenBank/DDBJ databases">
        <title>Novel species in genus Arthrobacter.</title>
        <authorList>
            <person name="Liu Y."/>
        </authorList>
    </citation>
    <scope>NUCLEOTIDE SEQUENCE [LARGE SCALE GENOMIC DNA]</scope>
    <source>
        <strain evidence="3">zg-Y859</strain>
    </source>
</reference>
<feature type="transmembrane region" description="Helical" evidence="1">
    <location>
        <begin position="80"/>
        <end position="100"/>
    </location>
</feature>
<feature type="transmembrane region" description="Helical" evidence="1">
    <location>
        <begin position="135"/>
        <end position="154"/>
    </location>
</feature>
<organism evidence="2 3">
    <name type="scientific">Arthrobacter jinronghuae</name>
    <dbReference type="NCBI Taxonomy" id="2964609"/>
    <lineage>
        <taxon>Bacteria</taxon>
        <taxon>Bacillati</taxon>
        <taxon>Actinomycetota</taxon>
        <taxon>Actinomycetes</taxon>
        <taxon>Micrococcales</taxon>
        <taxon>Micrococcaceae</taxon>
        <taxon>Arthrobacter</taxon>
    </lineage>
</organism>
<feature type="transmembrane region" description="Helical" evidence="1">
    <location>
        <begin position="233"/>
        <end position="250"/>
    </location>
</feature>
<sequence>MNQVLPSRRRDRMAAVGAISGTALALVMMVLGEVGRWFRWNSYNLVDHPFGAFTTPAVIVFILTIVAFGARAFGRRTTAIGLQLASVAASVALAVILGVTDPPIPVHPLVFAFFGVTGLLALSGDPIRTPVLRKVVLIGAPVLGVFFTLTSYLQGGGAQRTFWGGPFLINDQRLAWWALELVVLAALLAAAGPKARPWACLVLIPLMSLPLSGMFLMLGGNSTIGLVGIQPEIFYVGCSLIGVLSAWAAWKRPVLSFPGRDATPAT</sequence>
<feature type="transmembrane region" description="Helical" evidence="1">
    <location>
        <begin position="106"/>
        <end position="123"/>
    </location>
</feature>
<feature type="transmembrane region" description="Helical" evidence="1">
    <location>
        <begin position="52"/>
        <end position="73"/>
    </location>
</feature>
<keyword evidence="1" id="KW-0812">Transmembrane</keyword>
<accession>A0ABT1NM56</accession>
<gene>
    <name evidence="2" type="ORF">NNX28_02510</name>
</gene>